<keyword evidence="3" id="KW-1185">Reference proteome</keyword>
<dbReference type="InterPro" id="IPR037401">
    <property type="entry name" value="SnoaL-like"/>
</dbReference>
<evidence type="ECO:0000313" key="3">
    <source>
        <dbReference type="Proteomes" id="UP000245647"/>
    </source>
</evidence>
<dbReference type="Pfam" id="PF13474">
    <property type="entry name" value="SnoaL_3"/>
    <property type="match status" value="1"/>
</dbReference>
<dbReference type="InterPro" id="IPR032710">
    <property type="entry name" value="NTF2-like_dom_sf"/>
</dbReference>
<protein>
    <submittedName>
        <fullName evidence="2">DUF4440 domain-containing protein</fullName>
    </submittedName>
</protein>
<dbReference type="Gene3D" id="3.10.450.50">
    <property type="match status" value="1"/>
</dbReference>
<dbReference type="SUPFAM" id="SSF54427">
    <property type="entry name" value="NTF2-like"/>
    <property type="match status" value="1"/>
</dbReference>
<reference evidence="2 3" key="1">
    <citation type="submission" date="2018-04" db="EMBL/GenBank/DDBJ databases">
        <title>Pedobacter chongqingensis sp. nov., isolated from a rottenly hemp rope.</title>
        <authorList>
            <person name="Cai Y."/>
        </authorList>
    </citation>
    <scope>NUCLEOTIDE SEQUENCE [LARGE SCALE GENOMIC DNA]</scope>
    <source>
        <strain evidence="2 3">FJ4-8</strain>
    </source>
</reference>
<feature type="domain" description="SnoaL-like" evidence="1">
    <location>
        <begin position="23"/>
        <end position="132"/>
    </location>
</feature>
<evidence type="ECO:0000259" key="1">
    <source>
        <dbReference type="Pfam" id="PF13474"/>
    </source>
</evidence>
<name>A0A2U2PLK0_9SPHI</name>
<proteinExistence type="predicted"/>
<sequence length="138" mass="15674">MIGTASSQTANAVFTEKIIALEKAALEKWNTGDPAGYLELSAENVSYFDPYLEARLDGLPALKQYYAPIKGTFRVSRYEMLNPKVVSTDKMAVLTFNLNCFEEDKETRWNCTEVYLLQPDSTWKIVQTHWSLIKPLGN</sequence>
<accession>A0A2U2PLK0</accession>
<gene>
    <name evidence="2" type="ORF">DDR33_03045</name>
</gene>
<comment type="caution">
    <text evidence="2">The sequence shown here is derived from an EMBL/GenBank/DDBJ whole genome shotgun (WGS) entry which is preliminary data.</text>
</comment>
<dbReference type="OrthoDB" id="9812295at2"/>
<evidence type="ECO:0000313" key="2">
    <source>
        <dbReference type="EMBL" id="PWG82271.1"/>
    </source>
</evidence>
<organism evidence="2 3">
    <name type="scientific">Pararcticibacter amylolyticus</name>
    <dbReference type="NCBI Taxonomy" id="2173175"/>
    <lineage>
        <taxon>Bacteria</taxon>
        <taxon>Pseudomonadati</taxon>
        <taxon>Bacteroidota</taxon>
        <taxon>Sphingobacteriia</taxon>
        <taxon>Sphingobacteriales</taxon>
        <taxon>Sphingobacteriaceae</taxon>
        <taxon>Pararcticibacter</taxon>
    </lineage>
</organism>
<dbReference type="Proteomes" id="UP000245647">
    <property type="component" value="Unassembled WGS sequence"/>
</dbReference>
<dbReference type="AlphaFoldDB" id="A0A2U2PLK0"/>
<dbReference type="EMBL" id="QEAS01000002">
    <property type="protein sequence ID" value="PWG82271.1"/>
    <property type="molecule type" value="Genomic_DNA"/>
</dbReference>